<dbReference type="AlphaFoldDB" id="A0A5P2H4F0"/>
<keyword evidence="1" id="KW-0812">Transmembrane</keyword>
<dbReference type="OrthoDB" id="9958319at2"/>
<evidence type="ECO:0000256" key="1">
    <source>
        <dbReference type="SAM" id="Phobius"/>
    </source>
</evidence>
<keyword evidence="1" id="KW-0472">Membrane</keyword>
<dbReference type="RefSeq" id="WP_150372202.1">
    <property type="nucleotide sequence ID" value="NZ_CP044065.1"/>
</dbReference>
<feature type="transmembrane region" description="Helical" evidence="1">
    <location>
        <begin position="42"/>
        <end position="62"/>
    </location>
</feature>
<organism evidence="2 3">
    <name type="scientific">Cupriavidus pauculus</name>
    <dbReference type="NCBI Taxonomy" id="82633"/>
    <lineage>
        <taxon>Bacteria</taxon>
        <taxon>Pseudomonadati</taxon>
        <taxon>Pseudomonadota</taxon>
        <taxon>Betaproteobacteria</taxon>
        <taxon>Burkholderiales</taxon>
        <taxon>Burkholderiaceae</taxon>
        <taxon>Cupriavidus</taxon>
    </lineage>
</organism>
<dbReference type="EMBL" id="CP044065">
    <property type="protein sequence ID" value="QET02160.1"/>
    <property type="molecule type" value="Genomic_DNA"/>
</dbReference>
<reference evidence="2 3" key="1">
    <citation type="submission" date="2019-09" db="EMBL/GenBank/DDBJ databases">
        <title>FDA dAtabase for Regulatory Grade micrObial Sequences (FDA-ARGOS): Supporting development and validation of Infectious Disease Dx tests.</title>
        <authorList>
            <person name="Sciortino C."/>
            <person name="Tallon L."/>
            <person name="Sadzewicz L."/>
            <person name="Vavikolanu K."/>
            <person name="Mehta A."/>
            <person name="Aluvathingal J."/>
            <person name="Nadendla S."/>
            <person name="Nandy P."/>
            <person name="Geyer C."/>
            <person name="Yan Y."/>
            <person name="Sichtig H."/>
        </authorList>
    </citation>
    <scope>NUCLEOTIDE SEQUENCE [LARGE SCALE GENOMIC DNA]</scope>
    <source>
        <strain evidence="2 3">FDAARGOS_664</strain>
    </source>
</reference>
<gene>
    <name evidence="2" type="ORF">FOB72_08995</name>
</gene>
<evidence type="ECO:0000313" key="2">
    <source>
        <dbReference type="EMBL" id="QET02160.1"/>
    </source>
</evidence>
<sequence>MATDLRRMPLMGLAGTEITVVLPFPYCDVCAVTARRRRPSPLGVMAITCLLSLCFGMTWLFFGPLLSEAMTTYVLGPIVVSMSLALVVIYYRLRKPNSGQTSYYQPVKLKHTGHKWPADISGLELAFTNHAYATAFATANQAAIAVKKLKVSLE</sequence>
<dbReference type="Proteomes" id="UP000322822">
    <property type="component" value="Chromosome 1"/>
</dbReference>
<keyword evidence="1" id="KW-1133">Transmembrane helix</keyword>
<protein>
    <submittedName>
        <fullName evidence="2">Uncharacterized protein</fullName>
    </submittedName>
</protein>
<evidence type="ECO:0000313" key="3">
    <source>
        <dbReference type="Proteomes" id="UP000322822"/>
    </source>
</evidence>
<proteinExistence type="predicted"/>
<accession>A0A5P2H4F0</accession>
<name>A0A5P2H4F0_9BURK</name>
<feature type="transmembrane region" description="Helical" evidence="1">
    <location>
        <begin position="74"/>
        <end position="93"/>
    </location>
</feature>